<organism evidence="1 2">
    <name type="scientific">Pedobacter westerhofensis</name>
    <dbReference type="NCBI Taxonomy" id="425512"/>
    <lineage>
        <taxon>Bacteria</taxon>
        <taxon>Pseudomonadati</taxon>
        <taxon>Bacteroidota</taxon>
        <taxon>Sphingobacteriia</taxon>
        <taxon>Sphingobacteriales</taxon>
        <taxon>Sphingobacteriaceae</taxon>
        <taxon>Pedobacter</taxon>
    </lineage>
</organism>
<accession>A0A521FQF0</accession>
<reference evidence="1 2" key="1">
    <citation type="submission" date="2017-05" db="EMBL/GenBank/DDBJ databases">
        <authorList>
            <person name="Varghese N."/>
            <person name="Submissions S."/>
        </authorList>
    </citation>
    <scope>NUCLEOTIDE SEQUENCE [LARGE SCALE GENOMIC DNA]</scope>
    <source>
        <strain evidence="1 2">DSM 19036</strain>
    </source>
</reference>
<dbReference type="AlphaFoldDB" id="A0A521FQF0"/>
<gene>
    <name evidence="1" type="ORF">SAMN06265348_116103</name>
</gene>
<evidence type="ECO:0000313" key="2">
    <source>
        <dbReference type="Proteomes" id="UP000320300"/>
    </source>
</evidence>
<dbReference type="RefSeq" id="WP_142531032.1">
    <property type="nucleotide sequence ID" value="NZ_CBCSJO010000015.1"/>
</dbReference>
<evidence type="ECO:0000313" key="1">
    <source>
        <dbReference type="EMBL" id="SMO98413.1"/>
    </source>
</evidence>
<dbReference type="Proteomes" id="UP000320300">
    <property type="component" value="Unassembled WGS sequence"/>
</dbReference>
<keyword evidence="2" id="KW-1185">Reference proteome</keyword>
<proteinExistence type="predicted"/>
<name>A0A521FQF0_9SPHI</name>
<evidence type="ECO:0008006" key="3">
    <source>
        <dbReference type="Google" id="ProtNLM"/>
    </source>
</evidence>
<protein>
    <recommendedName>
        <fullName evidence="3">Inhibitor of vertebrate lysozyme (Ivy)</fullName>
    </recommendedName>
</protein>
<dbReference type="EMBL" id="FXTN01000016">
    <property type="protein sequence ID" value="SMO98413.1"/>
    <property type="molecule type" value="Genomic_DNA"/>
</dbReference>
<dbReference type="OrthoDB" id="1347844at2"/>
<sequence>MSVNKYALILLLMVVFSFSSGYAQSKKRVLKPSSYDSKMNAHYDFDYLKRLNGKYPKEAQLLGNNALTRHLKVLLKDRFIFLKNTWAVETPIEIKNNIFQAWGCQQHNCDQTNFLIVVDLNKNVVYCGIKENGMIKTFSEDNSYNQELFDWSNRN</sequence>